<dbReference type="AlphaFoldDB" id="A0A821N921"/>
<reference evidence="1" key="1">
    <citation type="submission" date="2021-02" db="EMBL/GenBank/DDBJ databases">
        <authorList>
            <person name="Nowell W R."/>
        </authorList>
    </citation>
    <scope>NUCLEOTIDE SEQUENCE</scope>
</reference>
<name>A0A821N921_9BILA</name>
<dbReference type="EMBL" id="CAJOBG010121896">
    <property type="protein sequence ID" value="CAF4781625.1"/>
    <property type="molecule type" value="Genomic_DNA"/>
</dbReference>
<dbReference type="Proteomes" id="UP000663866">
    <property type="component" value="Unassembled WGS sequence"/>
</dbReference>
<gene>
    <name evidence="1" type="ORF">OVN521_LOCUS51194</name>
</gene>
<comment type="caution">
    <text evidence="1">The sequence shown here is derived from an EMBL/GenBank/DDBJ whole genome shotgun (WGS) entry which is preliminary data.</text>
</comment>
<sequence>DGVTSIFELEVGTDDVDRWYAEREDKALINYGVAIGHIQA</sequence>
<organism evidence="1 2">
    <name type="scientific">Rotaria magnacalcarata</name>
    <dbReference type="NCBI Taxonomy" id="392030"/>
    <lineage>
        <taxon>Eukaryota</taxon>
        <taxon>Metazoa</taxon>
        <taxon>Spiralia</taxon>
        <taxon>Gnathifera</taxon>
        <taxon>Rotifera</taxon>
        <taxon>Eurotatoria</taxon>
        <taxon>Bdelloidea</taxon>
        <taxon>Philodinida</taxon>
        <taxon>Philodinidae</taxon>
        <taxon>Rotaria</taxon>
    </lineage>
</organism>
<accession>A0A821N921</accession>
<protein>
    <submittedName>
        <fullName evidence="1">Uncharacterized protein</fullName>
    </submittedName>
</protein>
<proteinExistence type="predicted"/>
<evidence type="ECO:0000313" key="1">
    <source>
        <dbReference type="EMBL" id="CAF4781625.1"/>
    </source>
</evidence>
<feature type="non-terminal residue" evidence="1">
    <location>
        <position position="1"/>
    </location>
</feature>
<evidence type="ECO:0000313" key="2">
    <source>
        <dbReference type="Proteomes" id="UP000663866"/>
    </source>
</evidence>
<keyword evidence="2" id="KW-1185">Reference proteome</keyword>